<proteinExistence type="predicted"/>
<dbReference type="Proteomes" id="UP001148838">
    <property type="component" value="Unassembled WGS sequence"/>
</dbReference>
<name>A0ABQ8TIR2_PERAM</name>
<evidence type="ECO:0000313" key="2">
    <source>
        <dbReference type="Proteomes" id="UP001148838"/>
    </source>
</evidence>
<evidence type="ECO:0000313" key="1">
    <source>
        <dbReference type="EMBL" id="KAJ4445773.1"/>
    </source>
</evidence>
<accession>A0ABQ8TIR2</accession>
<organism evidence="1 2">
    <name type="scientific">Periplaneta americana</name>
    <name type="common">American cockroach</name>
    <name type="synonym">Blatta americana</name>
    <dbReference type="NCBI Taxonomy" id="6978"/>
    <lineage>
        <taxon>Eukaryota</taxon>
        <taxon>Metazoa</taxon>
        <taxon>Ecdysozoa</taxon>
        <taxon>Arthropoda</taxon>
        <taxon>Hexapoda</taxon>
        <taxon>Insecta</taxon>
        <taxon>Pterygota</taxon>
        <taxon>Neoptera</taxon>
        <taxon>Polyneoptera</taxon>
        <taxon>Dictyoptera</taxon>
        <taxon>Blattodea</taxon>
        <taxon>Blattoidea</taxon>
        <taxon>Blattidae</taxon>
        <taxon>Blattinae</taxon>
        <taxon>Periplaneta</taxon>
    </lineage>
</organism>
<sequence>MAGLCEDGNEPPGSLKASFINSPPELEKCHKIAGSSELGCDVKAQGELAGISLMLAGSDFQSLGRAIVKEDEYEEVRWDGIVSIVS</sequence>
<protein>
    <submittedName>
        <fullName evidence="1">Uncharacterized protein</fullName>
    </submittedName>
</protein>
<comment type="caution">
    <text evidence="1">The sequence shown here is derived from an EMBL/GenBank/DDBJ whole genome shotgun (WGS) entry which is preliminary data.</text>
</comment>
<keyword evidence="2" id="KW-1185">Reference proteome</keyword>
<dbReference type="EMBL" id="JAJSOF020000009">
    <property type="protein sequence ID" value="KAJ4445773.1"/>
    <property type="molecule type" value="Genomic_DNA"/>
</dbReference>
<reference evidence="1 2" key="1">
    <citation type="journal article" date="2022" name="Allergy">
        <title>Genome assembly and annotation of Periplaneta americana reveal a comprehensive cockroach allergen profile.</title>
        <authorList>
            <person name="Wang L."/>
            <person name="Xiong Q."/>
            <person name="Saelim N."/>
            <person name="Wang L."/>
            <person name="Nong W."/>
            <person name="Wan A.T."/>
            <person name="Shi M."/>
            <person name="Liu X."/>
            <person name="Cao Q."/>
            <person name="Hui J.H.L."/>
            <person name="Sookrung N."/>
            <person name="Leung T.F."/>
            <person name="Tungtrongchitr A."/>
            <person name="Tsui S.K.W."/>
        </authorList>
    </citation>
    <scope>NUCLEOTIDE SEQUENCE [LARGE SCALE GENOMIC DNA]</scope>
    <source>
        <strain evidence="1">PWHHKU_190912</strain>
    </source>
</reference>
<gene>
    <name evidence="1" type="ORF">ANN_12458</name>
</gene>